<dbReference type="RefSeq" id="XP_003956015.1">
    <property type="nucleotide sequence ID" value="XM_003955966.1"/>
</dbReference>
<protein>
    <recommendedName>
        <fullName evidence="5">Nuclear mRNA export factor</fullName>
    </recommendedName>
</protein>
<dbReference type="GO" id="GO:0070390">
    <property type="term" value="C:transcription export complex 2"/>
    <property type="evidence" value="ECO:0007669"/>
    <property type="project" value="UniProtKB-UniRule"/>
</dbReference>
<accession>H2AR80</accession>
<evidence type="ECO:0000256" key="6">
    <source>
        <dbReference type="SAM" id="MobiDB-lite"/>
    </source>
</evidence>
<keyword evidence="3 5" id="KW-0539">Nucleus</keyword>
<dbReference type="PANTHER" id="PTHR12436:SF3">
    <property type="entry name" value="GERMINAL-CENTER ASSOCIATED NUCLEAR PROTEIN"/>
    <property type="match status" value="1"/>
</dbReference>
<dbReference type="STRING" id="1071382.H2AR80"/>
<evidence type="ECO:0000256" key="1">
    <source>
        <dbReference type="ARBA" id="ARBA00004259"/>
    </source>
</evidence>
<name>H2AR80_KAZAF</name>
<dbReference type="GO" id="GO:0006283">
    <property type="term" value="P:transcription-coupled nucleotide-excision repair"/>
    <property type="evidence" value="ECO:0007669"/>
    <property type="project" value="EnsemblFungi"/>
</dbReference>
<dbReference type="PROSITE" id="PS50250">
    <property type="entry name" value="PCI"/>
    <property type="match status" value="1"/>
</dbReference>
<dbReference type="InterPro" id="IPR005062">
    <property type="entry name" value="SAC3/GANP/THP3_conserved"/>
</dbReference>
<dbReference type="OrthoDB" id="264795at2759"/>
<gene>
    <name evidence="8" type="primary">KAFR0B05840</name>
    <name evidence="8" type="ORF">KAFR_0B05840</name>
</gene>
<dbReference type="KEGG" id="kaf:KAFR_0B05840"/>
<evidence type="ECO:0000256" key="5">
    <source>
        <dbReference type="PIRNR" id="PIRNR037320"/>
    </source>
</evidence>
<dbReference type="GO" id="GO:0000973">
    <property type="term" value="P:post-transcriptional tethering of RNA polymerase II gene DNA at nuclear periphery"/>
    <property type="evidence" value="ECO:0007669"/>
    <property type="project" value="EnsemblFungi"/>
</dbReference>
<dbReference type="Gene3D" id="1.25.40.990">
    <property type="match status" value="1"/>
</dbReference>
<dbReference type="GeneID" id="13884762"/>
<dbReference type="InParanoid" id="H2AR80"/>
<feature type="domain" description="PCI" evidence="7">
    <location>
        <begin position="287"/>
        <end position="477"/>
    </location>
</feature>
<proteinExistence type="inferred from homology"/>
<reference evidence="8 9" key="1">
    <citation type="journal article" date="2011" name="Proc. Natl. Acad. Sci. U.S.A.">
        <title>Evolutionary erosion of yeast sex chromosomes by mating-type switching accidents.</title>
        <authorList>
            <person name="Gordon J.L."/>
            <person name="Armisen D."/>
            <person name="Proux-Wera E."/>
            <person name="Oheigeartaigh S.S."/>
            <person name="Byrne K.P."/>
            <person name="Wolfe K.H."/>
        </authorList>
    </citation>
    <scope>NUCLEOTIDE SEQUENCE [LARGE SCALE GENOMIC DNA]</scope>
    <source>
        <strain evidence="9">ATCC 22294 / BCRC 22015 / CBS 2517 / CECT 1963 / NBRC 1671 / NRRL Y-8276</strain>
    </source>
</reference>
<dbReference type="InterPro" id="IPR024293">
    <property type="entry name" value="SAC3_helical"/>
</dbReference>
<dbReference type="GO" id="GO:0005737">
    <property type="term" value="C:cytoplasm"/>
    <property type="evidence" value="ECO:0007669"/>
    <property type="project" value="TreeGrafter"/>
</dbReference>
<dbReference type="Gene3D" id="6.10.250.2880">
    <property type="match status" value="1"/>
</dbReference>
<dbReference type="eggNOG" id="KOG1860">
    <property type="taxonomic scope" value="Eukaryota"/>
</dbReference>
<comment type="subcellular location">
    <subcellularLocation>
        <location evidence="1 5">Nucleus envelope</location>
    </subcellularLocation>
</comment>
<dbReference type="InterPro" id="IPR000717">
    <property type="entry name" value="PCI_dom"/>
</dbReference>
<evidence type="ECO:0000256" key="2">
    <source>
        <dbReference type="ARBA" id="ARBA00022553"/>
    </source>
</evidence>
<dbReference type="Pfam" id="PF12209">
    <property type="entry name" value="SAC3"/>
    <property type="match status" value="1"/>
</dbReference>
<dbReference type="Pfam" id="PF03399">
    <property type="entry name" value="SAC3_GANP"/>
    <property type="match status" value="1"/>
</dbReference>
<dbReference type="AlphaFoldDB" id="H2AR80"/>
<feature type="region of interest" description="Disordered" evidence="6">
    <location>
        <begin position="1"/>
        <end position="40"/>
    </location>
</feature>
<sequence length="1213" mass="138653">MSASLGPTVGNLNPLLQSNKANGKSTLTNKSRQQTNYRETANMVGRNINLGSLITNPEALGFQKLQHRRREPPRFLIGQQPQLKQRPFVQDPWDKANQAKMLQLENSISDMNELYETLKKMRDMERKVMESKGLVDKADYAKDLNEAIIFQGTCQDMCPIFERSRRNVESSLFSYEKEKQSDKKASRAKALKVFARPAAAAAPPLPSDVRPPHVLVKTLDYIVDNLLTSLPEGERFLWDRMRSIRQDFTYQNYSGPECVDCNERIVRIHLLILHVMVKSKAEFSLQQELEQLHKSLITLSEIYDDVRANGGECPNEAEFRAYSLLSKIRDPQYDRTVLSLPPNILQNDLVQLALCFRRIISNSNYIERGYVRTENSLNFYERFFSLLQSKEVPFLMSSFLETYLGEIRFYAVKALSHSLNKKHKPIPLDNLQSRLLFNTQEELVEFCDYYSILIVDNGADLKSLIHHSHKLPETQPLSQSYLQSVEDKLQATTYSNLINSGKPNFDSIPDVQMATPNVIPLPKKLTEIPKSLPTVPIPINNGPISTLPEKVPLQGSKISTSFGLTNNKLSNTLVSLPQTSKKEVFSAPAFNLAPSFNKDESKITNELNEQKPEVAKQQVGISEAQRDDEIRKLKRKEEIDRAVGDIYESLIRGVVKEHVKRAAESCLNEQKIRAGLIDNLAENLYDAFIHENLYTVYLDSKAEVAHNRTITRNAFNKWYKKYQALLKQKEVDTQRRMQLENVERQLGVPSVKKIRRLLDTPNSDTNSSFFSSERKRRNIFSPVSNEINTFSKQLNKKSELWRPLDIKELYYDKLSTKVPRNLKSVADVLIYSKNWTSVANTWIKSKFNLQESNIPIEYKNDYLRMQVKCVSDDYHNFDFSNVQLLVFNTGVTDSDIFDLEMKIQQDGEELIKLMTEISLNTNICFNLLIVYWESSETSLDHNAIFKYLKINRIVKSLSGILDNIGFVNISSSSPHKSLEEGLKKMSSTFTYKLTERGKDQLNKNSKRSLAGIYAKNDNLKSSEFIDEKMRKMLELEKQKLNKELNEKNMYAHLRSHVTASPKLRKRKLPVLLSETKTSSKFKTPLMSKFSTSSSPPLPSHLVTKVRRTGRIPSYNGHLAPGTPSYSRNVPVSYGMSQQTPVATLDSTRYFSGNLSNLTFNQSVQDSALFRTPSQAIVGSDDSKISNAPNELKEIGELKSLIESVRRKVRKDSI</sequence>
<dbReference type="GO" id="GO:0071028">
    <property type="term" value="P:nuclear mRNA surveillance"/>
    <property type="evidence" value="ECO:0007669"/>
    <property type="project" value="EnsemblFungi"/>
</dbReference>
<dbReference type="PANTHER" id="PTHR12436">
    <property type="entry name" value="80 KDA MCM3-ASSOCIATED PROTEIN"/>
    <property type="match status" value="1"/>
</dbReference>
<feature type="compositionally biased region" description="Polar residues" evidence="6">
    <location>
        <begin position="1"/>
        <end position="39"/>
    </location>
</feature>
<comment type="similarity">
    <text evidence="4 5">Belongs to the SAC3 family.</text>
</comment>
<dbReference type="GO" id="GO:0031124">
    <property type="term" value="P:mRNA 3'-end processing"/>
    <property type="evidence" value="ECO:0007669"/>
    <property type="project" value="EnsemblFungi"/>
</dbReference>
<evidence type="ECO:0000313" key="9">
    <source>
        <dbReference type="Proteomes" id="UP000005220"/>
    </source>
</evidence>
<dbReference type="HOGENOM" id="CLU_006094_0_0_1"/>
<dbReference type="InterPro" id="IPR045107">
    <property type="entry name" value="SAC3/GANP/THP3"/>
</dbReference>
<dbReference type="EMBL" id="HE650822">
    <property type="protein sequence ID" value="CCF56880.1"/>
    <property type="molecule type" value="Genomic_DNA"/>
</dbReference>
<dbReference type="GO" id="GO:0000278">
    <property type="term" value="P:mitotic cell cycle"/>
    <property type="evidence" value="ECO:0007669"/>
    <property type="project" value="EnsemblFungi"/>
</dbReference>
<evidence type="ECO:0000256" key="4">
    <source>
        <dbReference type="ARBA" id="ARBA00038443"/>
    </source>
</evidence>
<dbReference type="Proteomes" id="UP000005220">
    <property type="component" value="Chromosome 2"/>
</dbReference>
<evidence type="ECO:0000259" key="7">
    <source>
        <dbReference type="PROSITE" id="PS50250"/>
    </source>
</evidence>
<dbReference type="GO" id="GO:0006406">
    <property type="term" value="P:mRNA export from nucleus"/>
    <property type="evidence" value="ECO:0007669"/>
    <property type="project" value="UniProtKB-UniRule"/>
</dbReference>
<keyword evidence="2" id="KW-0597">Phosphoprotein</keyword>
<dbReference type="GO" id="GO:0030029">
    <property type="term" value="P:actin filament-based process"/>
    <property type="evidence" value="ECO:0007669"/>
    <property type="project" value="EnsemblFungi"/>
</dbReference>
<organism evidence="8 9">
    <name type="scientific">Kazachstania africana (strain ATCC 22294 / BCRC 22015 / CBS 2517 / CECT 1963 / NBRC 1671 / NRRL Y-8276)</name>
    <name type="common">Yeast</name>
    <name type="synonym">Kluyveromyces africanus</name>
    <dbReference type="NCBI Taxonomy" id="1071382"/>
    <lineage>
        <taxon>Eukaryota</taxon>
        <taxon>Fungi</taxon>
        <taxon>Dikarya</taxon>
        <taxon>Ascomycota</taxon>
        <taxon>Saccharomycotina</taxon>
        <taxon>Saccharomycetes</taxon>
        <taxon>Saccharomycetales</taxon>
        <taxon>Saccharomycetaceae</taxon>
        <taxon>Kazachstania</taxon>
    </lineage>
</organism>
<dbReference type="PIRSF" id="PIRSF037320">
    <property type="entry name" value="mRNA_export_factor_Sac3"/>
    <property type="match status" value="1"/>
</dbReference>
<keyword evidence="9" id="KW-1185">Reference proteome</keyword>
<dbReference type="InterPro" id="IPR017173">
    <property type="entry name" value="Sac3"/>
</dbReference>
<dbReference type="GO" id="GO:0044614">
    <property type="term" value="C:nuclear pore cytoplasmic filaments"/>
    <property type="evidence" value="ECO:0007669"/>
    <property type="project" value="EnsemblFungi"/>
</dbReference>
<evidence type="ECO:0000256" key="3">
    <source>
        <dbReference type="ARBA" id="ARBA00023242"/>
    </source>
</evidence>
<dbReference type="GO" id="GO:0006611">
    <property type="term" value="P:protein export from nucleus"/>
    <property type="evidence" value="ECO:0007669"/>
    <property type="project" value="EnsemblFungi"/>
</dbReference>
<evidence type="ECO:0000313" key="8">
    <source>
        <dbReference type="EMBL" id="CCF56880.1"/>
    </source>
</evidence>
<dbReference type="FunCoup" id="H2AR80">
    <property type="interactions" value="194"/>
</dbReference>
<dbReference type="FunFam" id="1.25.40.990:FF:000008">
    <property type="entry name" value="Nuclear mRNA export protein SAC3"/>
    <property type="match status" value="1"/>
</dbReference>
<dbReference type="GO" id="GO:0042274">
    <property type="term" value="P:ribosomal small subunit biogenesis"/>
    <property type="evidence" value="ECO:0007669"/>
    <property type="project" value="UniProtKB-UniRule"/>
</dbReference>